<evidence type="ECO:0000256" key="1">
    <source>
        <dbReference type="SAM" id="Phobius"/>
    </source>
</evidence>
<dbReference type="RefSeq" id="XP_026062245.1">
    <property type="nucleotide sequence ID" value="XM_026206460.1"/>
</dbReference>
<feature type="chain" id="PRO_5044649766" evidence="2">
    <location>
        <begin position="24"/>
        <end position="252"/>
    </location>
</feature>
<dbReference type="GeneID" id="113045795"/>
<feature type="signal peptide" evidence="2">
    <location>
        <begin position="1"/>
        <end position="23"/>
    </location>
</feature>
<sequence>MCGKVWTLITAFSFITYIHDVQSGCMQNDIKSHLDDLLLEEHMFEVKEFSPETKERELLSIVNSLCSIWSNNKLKNKNILRVLETFRIMLHNLDHNFETLCTNLTCTEEYTVRRINTSTFGEMYKKSCGGSVSDLKCPSKSTTINPTTEYSSAFLTTVSLITTDNETLTTVSPNITATENMTAVSSARTETIIQALKDDNRHLWAATKASLGLLVVSFLLNVVLLLMVVHVYRKKNNFLRSEGPGGVQNEVI</sequence>
<evidence type="ECO:0000313" key="6">
    <source>
        <dbReference type="RefSeq" id="XP_026062258.1"/>
    </source>
</evidence>
<keyword evidence="1" id="KW-0812">Transmembrane</keyword>
<protein>
    <submittedName>
        <fullName evidence="4 5">Uncharacterized protein LOC113045795 isoform X1</fullName>
    </submittedName>
</protein>
<keyword evidence="1" id="KW-1133">Transmembrane helix</keyword>
<dbReference type="RefSeq" id="XP_026062251.1">
    <property type="nucleotide sequence ID" value="XM_026206466.1"/>
</dbReference>
<evidence type="ECO:0000313" key="4">
    <source>
        <dbReference type="RefSeq" id="XP_026062245.1"/>
    </source>
</evidence>
<dbReference type="KEGG" id="caua:113045795"/>
<evidence type="ECO:0000313" key="3">
    <source>
        <dbReference type="Proteomes" id="UP000515129"/>
    </source>
</evidence>
<keyword evidence="2" id="KW-0732">Signal</keyword>
<gene>
    <name evidence="4 5 6" type="primary">LOC113045795</name>
</gene>
<reference evidence="4 5" key="1">
    <citation type="submission" date="2025-04" db="UniProtKB">
        <authorList>
            <consortium name="RefSeq"/>
        </authorList>
    </citation>
    <scope>IDENTIFICATION</scope>
    <source>
        <strain evidence="4 5">Wakin</strain>
        <tissue evidence="4 5">Muscle</tissue>
    </source>
</reference>
<evidence type="ECO:0000256" key="2">
    <source>
        <dbReference type="SAM" id="SignalP"/>
    </source>
</evidence>
<keyword evidence="1" id="KW-0472">Membrane</keyword>
<accession>A0A6P6JQX5</accession>
<dbReference type="AlphaFoldDB" id="A0A6P6JQX5"/>
<evidence type="ECO:0000313" key="5">
    <source>
        <dbReference type="RefSeq" id="XP_026062251.1"/>
    </source>
</evidence>
<name>A0A6P6JQX5_CARAU</name>
<keyword evidence="3" id="KW-1185">Reference proteome</keyword>
<dbReference type="Proteomes" id="UP000515129">
    <property type="component" value="Chromosome 3"/>
</dbReference>
<dbReference type="OrthoDB" id="8941356at2759"/>
<proteinExistence type="predicted"/>
<feature type="transmembrane region" description="Helical" evidence="1">
    <location>
        <begin position="211"/>
        <end position="232"/>
    </location>
</feature>
<dbReference type="RefSeq" id="XP_026062258.1">
    <property type="nucleotide sequence ID" value="XM_026206473.1"/>
</dbReference>
<organism evidence="3 5">
    <name type="scientific">Carassius auratus</name>
    <name type="common">Goldfish</name>
    <dbReference type="NCBI Taxonomy" id="7957"/>
    <lineage>
        <taxon>Eukaryota</taxon>
        <taxon>Metazoa</taxon>
        <taxon>Chordata</taxon>
        <taxon>Craniata</taxon>
        <taxon>Vertebrata</taxon>
        <taxon>Euteleostomi</taxon>
        <taxon>Actinopterygii</taxon>
        <taxon>Neopterygii</taxon>
        <taxon>Teleostei</taxon>
        <taxon>Ostariophysi</taxon>
        <taxon>Cypriniformes</taxon>
        <taxon>Cyprinidae</taxon>
        <taxon>Cyprininae</taxon>
        <taxon>Carassius</taxon>
    </lineage>
</organism>